<feature type="transmembrane region" description="Helical" evidence="1">
    <location>
        <begin position="157"/>
        <end position="178"/>
    </location>
</feature>
<dbReference type="InterPro" id="IPR026898">
    <property type="entry name" value="PrsW"/>
</dbReference>
<name>A0AB39BI01_9MICO</name>
<keyword evidence="2" id="KW-0482">Metalloprotease</keyword>
<dbReference type="PANTHER" id="PTHR36844">
    <property type="entry name" value="PROTEASE PRSW"/>
    <property type="match status" value="1"/>
</dbReference>
<feature type="transmembrane region" description="Helical" evidence="1">
    <location>
        <begin position="118"/>
        <end position="145"/>
    </location>
</feature>
<dbReference type="RefSeq" id="WP_368498483.1">
    <property type="nucleotide sequence ID" value="NZ_CP162511.1"/>
</dbReference>
<accession>A0AB39BI01</accession>
<proteinExistence type="predicted"/>
<sequence length="311" mass="32575">MSTASELDTRTPWWNPVWRLAQPMSWLLVPLTLAGVVALLWYRLPSFVADPVVTIAAVLAQVVLGGLLFLLLRAVDPLRSLGRPRILLVTAVAWGGGLCVFLSGFLNEQIDAIGAKLGLASGLILSAPIIEEGVKLLGVLALIGVGRRWVRDPIDGLVLGAAVGIGFLTVENVTYALTASSDAVAADFPVWEAVTQSLLVRGALGVGSHSLYAGIAGFGLAALIVGHQRRRTGRGVLVFAASLVTVLAAHLLWDAEWGLASPANVVPPAIIAAALVVIAAVLLVRARRRVRERGLVPAADRAARAGDTVSE</sequence>
<keyword evidence="1" id="KW-1133">Transmembrane helix</keyword>
<feature type="transmembrane region" description="Helical" evidence="1">
    <location>
        <begin position="86"/>
        <end position="106"/>
    </location>
</feature>
<reference evidence="2" key="1">
    <citation type="submission" date="2024-05" db="EMBL/GenBank/DDBJ databases">
        <title>Herbiconiux sp. A18JL235.</title>
        <authorList>
            <person name="Zhang G."/>
        </authorList>
    </citation>
    <scope>NUCLEOTIDE SEQUENCE</scope>
    <source>
        <strain evidence="2">A18JL235</strain>
    </source>
</reference>
<keyword evidence="2" id="KW-0645">Protease</keyword>
<keyword evidence="2" id="KW-0378">Hydrolase</keyword>
<dbReference type="GO" id="GO:0008237">
    <property type="term" value="F:metallopeptidase activity"/>
    <property type="evidence" value="ECO:0007669"/>
    <property type="project" value="UniProtKB-KW"/>
</dbReference>
<feature type="transmembrane region" description="Helical" evidence="1">
    <location>
        <begin position="198"/>
        <end position="224"/>
    </location>
</feature>
<keyword evidence="1" id="KW-0472">Membrane</keyword>
<feature type="transmembrane region" description="Helical" evidence="1">
    <location>
        <begin position="236"/>
        <end position="253"/>
    </location>
</feature>
<dbReference type="AlphaFoldDB" id="A0AB39BI01"/>
<organism evidence="2">
    <name type="scientific">Herbiconiux sp. A18JL235</name>
    <dbReference type="NCBI Taxonomy" id="3152363"/>
    <lineage>
        <taxon>Bacteria</taxon>
        <taxon>Bacillati</taxon>
        <taxon>Actinomycetota</taxon>
        <taxon>Actinomycetes</taxon>
        <taxon>Micrococcales</taxon>
        <taxon>Microbacteriaceae</taxon>
        <taxon>Herbiconiux</taxon>
    </lineage>
</organism>
<keyword evidence="1" id="KW-0812">Transmembrane</keyword>
<dbReference type="EMBL" id="CP162511">
    <property type="protein sequence ID" value="XDI06094.1"/>
    <property type="molecule type" value="Genomic_DNA"/>
</dbReference>
<evidence type="ECO:0000256" key="1">
    <source>
        <dbReference type="SAM" id="Phobius"/>
    </source>
</evidence>
<protein>
    <submittedName>
        <fullName evidence="2">PrsW family intramembrane metalloprotease</fullName>
    </submittedName>
</protein>
<dbReference type="Pfam" id="PF13367">
    <property type="entry name" value="PrsW-protease"/>
    <property type="match status" value="1"/>
</dbReference>
<dbReference type="PANTHER" id="PTHR36844:SF1">
    <property type="entry name" value="PROTEASE PRSW"/>
    <property type="match status" value="1"/>
</dbReference>
<feature type="transmembrane region" description="Helical" evidence="1">
    <location>
        <begin position="24"/>
        <end position="42"/>
    </location>
</feature>
<gene>
    <name evidence="2" type="ORF">ABFY20_03060</name>
</gene>
<feature type="transmembrane region" description="Helical" evidence="1">
    <location>
        <begin position="265"/>
        <end position="284"/>
    </location>
</feature>
<feature type="transmembrane region" description="Helical" evidence="1">
    <location>
        <begin position="54"/>
        <end position="74"/>
    </location>
</feature>
<evidence type="ECO:0000313" key="2">
    <source>
        <dbReference type="EMBL" id="XDI06094.1"/>
    </source>
</evidence>